<dbReference type="PaxDb" id="3218-PP1S240_83V6.1"/>
<dbReference type="Gramene" id="Pp3c6_16670V3.1">
    <property type="protein sequence ID" value="Pp3c6_16670V3.1"/>
    <property type="gene ID" value="Pp3c6_16670"/>
</dbReference>
<reference evidence="1 3" key="2">
    <citation type="journal article" date="2018" name="Plant J.">
        <title>The Physcomitrella patens chromosome-scale assembly reveals moss genome structure and evolution.</title>
        <authorList>
            <person name="Lang D."/>
            <person name="Ullrich K.K."/>
            <person name="Murat F."/>
            <person name="Fuchs J."/>
            <person name="Jenkins J."/>
            <person name="Haas F.B."/>
            <person name="Piednoel M."/>
            <person name="Gundlach H."/>
            <person name="Van Bel M."/>
            <person name="Meyberg R."/>
            <person name="Vives C."/>
            <person name="Morata J."/>
            <person name="Symeonidi A."/>
            <person name="Hiss M."/>
            <person name="Muchero W."/>
            <person name="Kamisugi Y."/>
            <person name="Saleh O."/>
            <person name="Blanc G."/>
            <person name="Decker E.L."/>
            <person name="van Gessel N."/>
            <person name="Grimwood J."/>
            <person name="Hayes R.D."/>
            <person name="Graham S.W."/>
            <person name="Gunter L.E."/>
            <person name="McDaniel S.F."/>
            <person name="Hoernstein S.N.W."/>
            <person name="Larsson A."/>
            <person name="Li F.W."/>
            <person name="Perroud P.F."/>
            <person name="Phillips J."/>
            <person name="Ranjan P."/>
            <person name="Rokshar D.S."/>
            <person name="Rothfels C.J."/>
            <person name="Schneider L."/>
            <person name="Shu S."/>
            <person name="Stevenson D.W."/>
            <person name="Thummler F."/>
            <person name="Tillich M."/>
            <person name="Villarreal Aguilar J.C."/>
            <person name="Widiez T."/>
            <person name="Wong G.K."/>
            <person name="Wymore A."/>
            <person name="Zhang Y."/>
            <person name="Zimmer A.D."/>
            <person name="Quatrano R.S."/>
            <person name="Mayer K.F.X."/>
            <person name="Goodstein D."/>
            <person name="Casacuberta J.M."/>
            <person name="Vandepoele K."/>
            <person name="Reski R."/>
            <person name="Cuming A.C."/>
            <person name="Tuskan G.A."/>
            <person name="Maumus F."/>
            <person name="Salse J."/>
            <person name="Schmutz J."/>
            <person name="Rensing S.A."/>
        </authorList>
    </citation>
    <scope>NUCLEOTIDE SEQUENCE [LARGE SCALE GENOMIC DNA]</scope>
    <source>
        <strain evidence="2 3">cv. Gransden 2004</strain>
    </source>
</reference>
<accession>A0A2K1KFY1</accession>
<sequence length="124" mass="14175">MALLSSLCHELSNPLSNLTSIENPHSRCYHSLVPTYRHRCETSISFKLLQQQCFVGFNCQQERIPSSPILQIFVPTKMLLSPTSISGAWWLNLRGEFPHVLIWVTGFRGRCRSLQQLSQTSKTN</sequence>
<evidence type="ECO:0000313" key="2">
    <source>
        <dbReference type="EnsemblPlants" id="Pp3c6_16670V3.1"/>
    </source>
</evidence>
<proteinExistence type="predicted"/>
<name>A0A2K1KFY1_PHYPA</name>
<protein>
    <submittedName>
        <fullName evidence="1 2">Uncharacterized protein</fullName>
    </submittedName>
</protein>
<gene>
    <name evidence="1" type="ORF">PHYPA_009049</name>
</gene>
<dbReference type="EnsemblPlants" id="Pp3c6_16670V3.1">
    <property type="protein sequence ID" value="Pp3c6_16670V3.1"/>
    <property type="gene ID" value="Pp3c6_16670"/>
</dbReference>
<dbReference type="InParanoid" id="A0A2K1KFY1"/>
<evidence type="ECO:0000313" key="3">
    <source>
        <dbReference type="Proteomes" id="UP000006727"/>
    </source>
</evidence>
<organism evidence="1">
    <name type="scientific">Physcomitrium patens</name>
    <name type="common">Spreading-leaved earth moss</name>
    <name type="synonym">Physcomitrella patens</name>
    <dbReference type="NCBI Taxonomy" id="3218"/>
    <lineage>
        <taxon>Eukaryota</taxon>
        <taxon>Viridiplantae</taxon>
        <taxon>Streptophyta</taxon>
        <taxon>Embryophyta</taxon>
        <taxon>Bryophyta</taxon>
        <taxon>Bryophytina</taxon>
        <taxon>Bryopsida</taxon>
        <taxon>Funariidae</taxon>
        <taxon>Funariales</taxon>
        <taxon>Funariaceae</taxon>
        <taxon>Physcomitrium</taxon>
    </lineage>
</organism>
<reference evidence="2" key="3">
    <citation type="submission" date="2020-12" db="UniProtKB">
        <authorList>
            <consortium name="EnsemblPlants"/>
        </authorList>
    </citation>
    <scope>IDENTIFICATION</scope>
</reference>
<dbReference type="EMBL" id="ABEU02000006">
    <property type="protein sequence ID" value="PNR52675.1"/>
    <property type="molecule type" value="Genomic_DNA"/>
</dbReference>
<keyword evidence="3" id="KW-1185">Reference proteome</keyword>
<evidence type="ECO:0000313" key="1">
    <source>
        <dbReference type="EMBL" id="PNR52675.1"/>
    </source>
</evidence>
<reference evidence="1 3" key="1">
    <citation type="journal article" date="2008" name="Science">
        <title>The Physcomitrella genome reveals evolutionary insights into the conquest of land by plants.</title>
        <authorList>
            <person name="Rensing S."/>
            <person name="Lang D."/>
            <person name="Zimmer A."/>
            <person name="Terry A."/>
            <person name="Salamov A."/>
            <person name="Shapiro H."/>
            <person name="Nishiyama T."/>
            <person name="Perroud P.-F."/>
            <person name="Lindquist E."/>
            <person name="Kamisugi Y."/>
            <person name="Tanahashi T."/>
            <person name="Sakakibara K."/>
            <person name="Fujita T."/>
            <person name="Oishi K."/>
            <person name="Shin-I T."/>
            <person name="Kuroki Y."/>
            <person name="Toyoda A."/>
            <person name="Suzuki Y."/>
            <person name="Hashimoto A."/>
            <person name="Yamaguchi K."/>
            <person name="Sugano A."/>
            <person name="Kohara Y."/>
            <person name="Fujiyama A."/>
            <person name="Anterola A."/>
            <person name="Aoki S."/>
            <person name="Ashton N."/>
            <person name="Barbazuk W.B."/>
            <person name="Barker E."/>
            <person name="Bennetzen J."/>
            <person name="Bezanilla M."/>
            <person name="Blankenship R."/>
            <person name="Cho S.H."/>
            <person name="Dutcher S."/>
            <person name="Estelle M."/>
            <person name="Fawcett J.A."/>
            <person name="Gundlach H."/>
            <person name="Hanada K."/>
            <person name="Heyl A."/>
            <person name="Hicks K.A."/>
            <person name="Hugh J."/>
            <person name="Lohr M."/>
            <person name="Mayer K."/>
            <person name="Melkozernov A."/>
            <person name="Murata T."/>
            <person name="Nelson D."/>
            <person name="Pils B."/>
            <person name="Prigge M."/>
            <person name="Reiss B."/>
            <person name="Renner T."/>
            <person name="Rombauts S."/>
            <person name="Rushton P."/>
            <person name="Sanderfoot A."/>
            <person name="Schween G."/>
            <person name="Shiu S.-H."/>
            <person name="Stueber K."/>
            <person name="Theodoulou F.L."/>
            <person name="Tu H."/>
            <person name="Van de Peer Y."/>
            <person name="Verrier P.J."/>
            <person name="Waters E."/>
            <person name="Wood A."/>
            <person name="Yang L."/>
            <person name="Cove D."/>
            <person name="Cuming A."/>
            <person name="Hasebe M."/>
            <person name="Lucas S."/>
            <person name="Mishler D.B."/>
            <person name="Reski R."/>
            <person name="Grigoriev I."/>
            <person name="Quatrano R.S."/>
            <person name="Boore J.L."/>
        </authorList>
    </citation>
    <scope>NUCLEOTIDE SEQUENCE [LARGE SCALE GENOMIC DNA]</scope>
    <source>
        <strain evidence="2 3">cv. Gransden 2004</strain>
    </source>
</reference>
<dbReference type="AlphaFoldDB" id="A0A2K1KFY1"/>
<dbReference type="Proteomes" id="UP000006727">
    <property type="component" value="Chromosome 6"/>
</dbReference>